<dbReference type="NCBIfam" id="TIGR00616">
    <property type="entry name" value="rect"/>
    <property type="match status" value="1"/>
</dbReference>
<accession>A0A0H4KGJ1</accession>
<dbReference type="InterPro" id="IPR004590">
    <property type="entry name" value="ssDNA_annealing_RecT"/>
</dbReference>
<dbReference type="OrthoDB" id="1045432at2"/>
<dbReference type="Proteomes" id="UP000036202">
    <property type="component" value="Chromosome"/>
</dbReference>
<protein>
    <recommendedName>
        <fullName evidence="4">Recombination protein RecT</fullName>
    </recommendedName>
</protein>
<dbReference type="GO" id="GO:0003677">
    <property type="term" value="F:DNA binding"/>
    <property type="evidence" value="ECO:0007669"/>
    <property type="project" value="InterPro"/>
</dbReference>
<evidence type="ECO:0000313" key="2">
    <source>
        <dbReference type="EMBL" id="AKO92680.1"/>
    </source>
</evidence>
<sequence length="306" mass="34467">MATNTTIKNQLAKKNTGVAKQTNSFQGQLNDMFKDQFKAIKSIAPKHVTPERLVRIGLNAVSRNPKLMECTPETIVGAVVNCSVLGVEPNLLGHAYIVPFFNGKTKKMEAQFQLGYRGLIDLARRTGEITSVYAHEVYEGDEFDYSYGLEKDLKHKPCGEDDGDKITHFYAVYKLKDGAYDFVVMSRKQVESHRDRFTKSQKNGNVFGPWKDHFTEMAKKTALIKLLKTAPISIEQQETKTVMEGLNQDNSISQVKEGQFGESFIDAEYKLEDDEPVSEPEAPILKEKPSAFDGVEIQDDDLPFNK</sequence>
<dbReference type="RefSeq" id="WP_046217242.1">
    <property type="nucleotide sequence ID" value="NZ_CP011974.1"/>
</dbReference>
<evidence type="ECO:0000313" key="3">
    <source>
        <dbReference type="Proteomes" id="UP000036202"/>
    </source>
</evidence>
<proteinExistence type="predicted"/>
<dbReference type="InterPro" id="IPR018330">
    <property type="entry name" value="RecT_fam"/>
</dbReference>
<dbReference type="AlphaFoldDB" id="A0A0H4KGJ1"/>
<dbReference type="GO" id="GO:0006259">
    <property type="term" value="P:DNA metabolic process"/>
    <property type="evidence" value="ECO:0007669"/>
    <property type="project" value="InterPro"/>
</dbReference>
<feature type="compositionally biased region" description="Acidic residues" evidence="1">
    <location>
        <begin position="296"/>
        <end position="306"/>
    </location>
</feature>
<reference evidence="3" key="2">
    <citation type="submission" date="2015-06" db="EMBL/GenBank/DDBJ databases">
        <title>Genome Sequence of Bacillus endophyticus and Analysis of its Companion Mechanism in the Ketogulonigenium vulgare-Bacillus strain Consortium.</title>
        <authorList>
            <person name="Jia N."/>
            <person name="Du J."/>
            <person name="Ding M.-Z."/>
            <person name="Gao F."/>
            <person name="Yuan Y.-J."/>
        </authorList>
    </citation>
    <scope>NUCLEOTIDE SEQUENCE [LARGE SCALE GENOMIC DNA]</scope>
    <source>
        <strain evidence="3">Hbe603</strain>
    </source>
</reference>
<dbReference type="EMBL" id="CP011974">
    <property type="protein sequence ID" value="AKO92680.1"/>
    <property type="molecule type" value="Genomic_DNA"/>
</dbReference>
<reference evidence="2 3" key="1">
    <citation type="journal article" date="2015" name="PLoS ONE">
        <title>Genome Sequence of Bacillus endophyticus and Analysis of Its Companion Mechanism in the Ketogulonigenium vulgare-Bacillus Strain Consortium.</title>
        <authorList>
            <person name="Jia N."/>
            <person name="Du J."/>
            <person name="Ding M.Z."/>
            <person name="Gao F."/>
            <person name="Yuan Y.J."/>
        </authorList>
    </citation>
    <scope>NUCLEOTIDE SEQUENCE [LARGE SCALE GENOMIC DNA]</scope>
    <source>
        <strain evidence="2 3">Hbe603</strain>
    </source>
</reference>
<feature type="region of interest" description="Disordered" evidence="1">
    <location>
        <begin position="271"/>
        <end position="306"/>
    </location>
</feature>
<organism evidence="2 3">
    <name type="scientific">Priestia filamentosa</name>
    <dbReference type="NCBI Taxonomy" id="1402861"/>
    <lineage>
        <taxon>Bacteria</taxon>
        <taxon>Bacillati</taxon>
        <taxon>Bacillota</taxon>
        <taxon>Bacilli</taxon>
        <taxon>Bacillales</taxon>
        <taxon>Bacillaceae</taxon>
        <taxon>Priestia</taxon>
    </lineage>
</organism>
<gene>
    <name evidence="2" type="ORF">BEH_11595</name>
</gene>
<dbReference type="Pfam" id="PF03837">
    <property type="entry name" value="RecT"/>
    <property type="match status" value="1"/>
</dbReference>
<evidence type="ECO:0000256" key="1">
    <source>
        <dbReference type="SAM" id="MobiDB-lite"/>
    </source>
</evidence>
<evidence type="ECO:0008006" key="4">
    <source>
        <dbReference type="Google" id="ProtNLM"/>
    </source>
</evidence>
<keyword evidence="3" id="KW-1185">Reference proteome</keyword>
<dbReference type="KEGG" id="beo:BEH_11595"/>
<name>A0A0H4KGJ1_9BACI</name>
<dbReference type="PATRIC" id="fig|135735.6.peg.2429"/>